<gene>
    <name evidence="3" type="ORF">Q9313_10930</name>
</gene>
<feature type="signal peptide" evidence="1">
    <location>
        <begin position="1"/>
        <end position="20"/>
    </location>
</feature>
<dbReference type="InterPro" id="IPR028250">
    <property type="entry name" value="DsbDN"/>
</dbReference>
<dbReference type="RefSeq" id="WP_306036674.1">
    <property type="nucleotide sequence ID" value="NZ_CP132302.1"/>
</dbReference>
<keyword evidence="1" id="KW-0732">Signal</keyword>
<evidence type="ECO:0000256" key="1">
    <source>
        <dbReference type="SAM" id="SignalP"/>
    </source>
</evidence>
<organism evidence="3 4">
    <name type="scientific">Shinella sumterensis</name>
    <dbReference type="NCBI Taxonomy" id="1967501"/>
    <lineage>
        <taxon>Bacteria</taxon>
        <taxon>Pseudomonadati</taxon>
        <taxon>Pseudomonadota</taxon>
        <taxon>Alphaproteobacteria</taxon>
        <taxon>Hyphomicrobiales</taxon>
        <taxon>Rhizobiaceae</taxon>
        <taxon>Shinella</taxon>
    </lineage>
</organism>
<evidence type="ECO:0000259" key="2">
    <source>
        <dbReference type="Pfam" id="PF11412"/>
    </source>
</evidence>
<accession>A0AA50CJI8</accession>
<dbReference type="Pfam" id="PF11412">
    <property type="entry name" value="DsbD_N"/>
    <property type="match status" value="1"/>
</dbReference>
<dbReference type="AlphaFoldDB" id="A0AA50CJI8"/>
<dbReference type="EMBL" id="CP132302">
    <property type="protein sequence ID" value="WLR96238.1"/>
    <property type="molecule type" value="Genomic_DNA"/>
</dbReference>
<dbReference type="Proteomes" id="UP001234585">
    <property type="component" value="Chromosome"/>
</dbReference>
<feature type="domain" description="Thiol:disulfide interchange protein DsbD N-terminal" evidence="2">
    <location>
        <begin position="41"/>
        <end position="143"/>
    </location>
</feature>
<evidence type="ECO:0000313" key="4">
    <source>
        <dbReference type="Proteomes" id="UP001234585"/>
    </source>
</evidence>
<protein>
    <submittedName>
        <fullName evidence="3">Protein-disulfide reductase DsbD family protein</fullName>
    </submittedName>
</protein>
<proteinExistence type="predicted"/>
<name>A0AA50CJI8_9HYPH</name>
<feature type="chain" id="PRO_5041285218" evidence="1">
    <location>
        <begin position="21"/>
        <end position="264"/>
    </location>
</feature>
<evidence type="ECO:0000313" key="3">
    <source>
        <dbReference type="EMBL" id="WLR96238.1"/>
    </source>
</evidence>
<keyword evidence="4" id="KW-1185">Reference proteome</keyword>
<sequence>MKRLNVAAFLLLCAASPALSASSPWFETPGGDVRLVTLPRAADGTVRAMLDIRLHDGWKTYWRDPGGSGIPPAVSISGAELKSIGFPAPRRLGDKETHYVGYDAPVRLPLTLDAKAGDGAITATVFLGVCKEICVPVQAQLTADASGEAFANPLEEVAIADAEASLPHGAGDGFKPLSGRFAADNKSISVRFEAPADGALPDVFLSGTSSFEFGAAGPVRREGNVFVAEVPVLNKPKVYDLAKDPIRLTVRAGDRTMESPLAIE</sequence>
<reference evidence="3 4" key="1">
    <citation type="submission" date="2023-08" db="EMBL/GenBank/DDBJ databases">
        <title>Pathogen: clinical or host-associated sample.</title>
        <authorList>
            <person name="Hergert J."/>
            <person name="Casey R."/>
            <person name="Wagner J."/>
            <person name="Young E.L."/>
            <person name="Oakeson K.F."/>
        </authorList>
    </citation>
    <scope>NUCLEOTIDE SEQUENCE [LARGE SCALE GENOMIC DNA]</scope>
    <source>
        <strain evidence="3 4">1760953</strain>
    </source>
</reference>